<dbReference type="PANTHER" id="PTHR11712">
    <property type="entry name" value="POLYKETIDE SYNTHASE-RELATED"/>
    <property type="match status" value="1"/>
</dbReference>
<proteinExistence type="predicted"/>
<dbReference type="Gene3D" id="3.40.47.10">
    <property type="match status" value="1"/>
</dbReference>
<accession>A0ABN1P4M0</accession>
<gene>
    <name evidence="3" type="ORF">GCM10009575_016830</name>
</gene>
<organism evidence="3 4">
    <name type="scientific">Streptomyces rhizosphaericus</name>
    <dbReference type="NCBI Taxonomy" id="114699"/>
    <lineage>
        <taxon>Bacteria</taxon>
        <taxon>Bacillati</taxon>
        <taxon>Actinomycetota</taxon>
        <taxon>Actinomycetes</taxon>
        <taxon>Kitasatosporales</taxon>
        <taxon>Streptomycetaceae</taxon>
        <taxon>Streptomyces</taxon>
        <taxon>Streptomyces violaceusniger group</taxon>
    </lineage>
</organism>
<sequence length="336" mass="34231">MTVVVSGVGVVLPRARSAPELMAPAADAPPVEPRDLVGRKGLRYKDRATQLAYCAADAALRNAGLLDDGGLRVPGGSVAMVASSNYGNLDTICRAIDTIAEHTAAAGSAMDLPNASSNVIASSVAIRFGLRGPNLMLCNGATSGLDAVHWAATLIRGGRASRALVLGVEPDNESVRAFTGGSRTIDGAAALVVESEESAAERGASAQAVLGTYVRGAGLGRCLERLAETTVDRPALWQLPERRAATVPDTLPGDRPALWHLPERRAAAVPDTLLEGVDRHDLGEVFGLGSGALGVLQCAAAVGWFARGGAGPVYATAGTDADDASAGIALRGRAAA</sequence>
<dbReference type="InterPro" id="IPR016039">
    <property type="entry name" value="Thiolase-like"/>
</dbReference>
<dbReference type="InterPro" id="IPR000794">
    <property type="entry name" value="Beta-ketoacyl_synthase"/>
</dbReference>
<dbReference type="InterPro" id="IPR014030">
    <property type="entry name" value="Ketoacyl_synth_N"/>
</dbReference>
<reference evidence="3 4" key="1">
    <citation type="journal article" date="2019" name="Int. J. Syst. Evol. Microbiol.">
        <title>The Global Catalogue of Microorganisms (GCM) 10K type strain sequencing project: providing services to taxonomists for standard genome sequencing and annotation.</title>
        <authorList>
            <consortium name="The Broad Institute Genomics Platform"/>
            <consortium name="The Broad Institute Genome Sequencing Center for Infectious Disease"/>
            <person name="Wu L."/>
            <person name="Ma J."/>
        </authorList>
    </citation>
    <scope>NUCLEOTIDE SEQUENCE [LARGE SCALE GENOMIC DNA]</scope>
    <source>
        <strain evidence="3 4">JCM 11444</strain>
    </source>
</reference>
<keyword evidence="1" id="KW-0808">Transferase</keyword>
<dbReference type="Pfam" id="PF00109">
    <property type="entry name" value="ketoacyl-synt"/>
    <property type="match status" value="1"/>
</dbReference>
<evidence type="ECO:0000256" key="1">
    <source>
        <dbReference type="ARBA" id="ARBA00022679"/>
    </source>
</evidence>
<evidence type="ECO:0000313" key="4">
    <source>
        <dbReference type="Proteomes" id="UP001500418"/>
    </source>
</evidence>
<feature type="domain" description="Beta-ketoacyl synthase-like N-terminal" evidence="2">
    <location>
        <begin position="45"/>
        <end position="170"/>
    </location>
</feature>
<evidence type="ECO:0000259" key="2">
    <source>
        <dbReference type="Pfam" id="PF00109"/>
    </source>
</evidence>
<dbReference type="PANTHER" id="PTHR11712:SF336">
    <property type="entry name" value="3-OXOACYL-[ACYL-CARRIER-PROTEIN] SYNTHASE, MITOCHONDRIAL"/>
    <property type="match status" value="1"/>
</dbReference>
<dbReference type="EMBL" id="BAAAID010000007">
    <property type="protein sequence ID" value="GAA0922118.1"/>
    <property type="molecule type" value="Genomic_DNA"/>
</dbReference>
<name>A0ABN1P4M0_9ACTN</name>
<dbReference type="SUPFAM" id="SSF53901">
    <property type="entry name" value="Thiolase-like"/>
    <property type="match status" value="1"/>
</dbReference>
<keyword evidence="4" id="KW-1185">Reference proteome</keyword>
<dbReference type="Proteomes" id="UP001500418">
    <property type="component" value="Unassembled WGS sequence"/>
</dbReference>
<evidence type="ECO:0000313" key="3">
    <source>
        <dbReference type="EMBL" id="GAA0922118.1"/>
    </source>
</evidence>
<protein>
    <recommendedName>
        <fullName evidence="2">Beta-ketoacyl synthase-like N-terminal domain-containing protein</fullName>
    </recommendedName>
</protein>
<comment type="caution">
    <text evidence="3">The sequence shown here is derived from an EMBL/GenBank/DDBJ whole genome shotgun (WGS) entry which is preliminary data.</text>
</comment>